<dbReference type="InterPro" id="IPR032307">
    <property type="entry name" value="PepSY_TM-like_2"/>
</dbReference>
<accession>A0ABP9VWI0</accession>
<name>A0ABP9VWI0_9BACT</name>
<keyword evidence="2" id="KW-0472">Membrane</keyword>
<dbReference type="PANTHER" id="PTHR40115">
    <property type="entry name" value="INNER MEMBRANE PROTEIN WITH PEPSY TM HELIX"/>
    <property type="match status" value="1"/>
</dbReference>
<protein>
    <recommendedName>
        <fullName evidence="5">PepSY-associated TM helix</fullName>
    </recommendedName>
</protein>
<evidence type="ECO:0000313" key="4">
    <source>
        <dbReference type="Proteomes" id="UP001416858"/>
    </source>
</evidence>
<keyword evidence="4" id="KW-1185">Reference proteome</keyword>
<dbReference type="Proteomes" id="UP001416858">
    <property type="component" value="Unassembled WGS sequence"/>
</dbReference>
<feature type="transmembrane region" description="Helical" evidence="2">
    <location>
        <begin position="176"/>
        <end position="200"/>
    </location>
</feature>
<evidence type="ECO:0008006" key="5">
    <source>
        <dbReference type="Google" id="ProtNLM"/>
    </source>
</evidence>
<proteinExistence type="predicted"/>
<dbReference type="Pfam" id="PF16357">
    <property type="entry name" value="PepSY_TM_like_2"/>
    <property type="match status" value="1"/>
</dbReference>
<keyword evidence="2" id="KW-0812">Transmembrane</keyword>
<feature type="region of interest" description="Disordered" evidence="1">
    <location>
        <begin position="1"/>
        <end position="20"/>
    </location>
</feature>
<feature type="transmembrane region" description="Helical" evidence="2">
    <location>
        <begin position="29"/>
        <end position="53"/>
    </location>
</feature>
<sequence>MNIATTDRPPTDVVLKQPPRKKRSRRSAWLRLLIHSHWMSSAISLVGMVLFAITGITLNHASQIETEPKIRNELLELPPRLQSILRAVPDTELAASESAVLPAEVADWLSDRFTVSVANREAEWSGDEVYLSMQGPGSDAWIAIDRDSGEVEFQSTSRGWIAYFNDLHKGRHTGTAWMWFLDVFAIATLVFCITGLLLLYERAGNRRSTWPLVAFGLIAPWILILLFIH</sequence>
<gene>
    <name evidence="3" type="ORF">Rcae01_05004</name>
</gene>
<reference evidence="3 4" key="1">
    <citation type="submission" date="2024-02" db="EMBL/GenBank/DDBJ databases">
        <title>Rhodopirellula caenicola NBRC 110016.</title>
        <authorList>
            <person name="Ichikawa N."/>
            <person name="Katano-Makiyama Y."/>
            <person name="Hidaka K."/>
        </authorList>
    </citation>
    <scope>NUCLEOTIDE SEQUENCE [LARGE SCALE GENOMIC DNA]</scope>
    <source>
        <strain evidence="3 4">NBRC 110016</strain>
    </source>
</reference>
<evidence type="ECO:0000313" key="3">
    <source>
        <dbReference type="EMBL" id="GAA5509505.1"/>
    </source>
</evidence>
<evidence type="ECO:0000256" key="2">
    <source>
        <dbReference type="SAM" id="Phobius"/>
    </source>
</evidence>
<feature type="transmembrane region" description="Helical" evidence="2">
    <location>
        <begin position="212"/>
        <end position="228"/>
    </location>
</feature>
<keyword evidence="2" id="KW-1133">Transmembrane helix</keyword>
<comment type="caution">
    <text evidence="3">The sequence shown here is derived from an EMBL/GenBank/DDBJ whole genome shotgun (WGS) entry which is preliminary data.</text>
</comment>
<evidence type="ECO:0000256" key="1">
    <source>
        <dbReference type="SAM" id="MobiDB-lite"/>
    </source>
</evidence>
<dbReference type="PANTHER" id="PTHR40115:SF1">
    <property type="entry name" value="INNER MEMBRANE PROTEIN WITH PEPSY TM HELIX"/>
    <property type="match status" value="1"/>
</dbReference>
<dbReference type="EMBL" id="BAABRO010000014">
    <property type="protein sequence ID" value="GAA5509505.1"/>
    <property type="molecule type" value="Genomic_DNA"/>
</dbReference>
<dbReference type="RefSeq" id="WP_345686619.1">
    <property type="nucleotide sequence ID" value="NZ_BAABRO010000014.1"/>
</dbReference>
<organism evidence="3 4">
    <name type="scientific">Novipirellula caenicola</name>
    <dbReference type="NCBI Taxonomy" id="1536901"/>
    <lineage>
        <taxon>Bacteria</taxon>
        <taxon>Pseudomonadati</taxon>
        <taxon>Planctomycetota</taxon>
        <taxon>Planctomycetia</taxon>
        <taxon>Pirellulales</taxon>
        <taxon>Pirellulaceae</taxon>
        <taxon>Novipirellula</taxon>
    </lineage>
</organism>